<dbReference type="EMBL" id="KV749821">
    <property type="protein sequence ID" value="OCL07649.1"/>
    <property type="molecule type" value="Genomic_DNA"/>
</dbReference>
<organism evidence="1 2">
    <name type="scientific">Glonium stellatum</name>
    <dbReference type="NCBI Taxonomy" id="574774"/>
    <lineage>
        <taxon>Eukaryota</taxon>
        <taxon>Fungi</taxon>
        <taxon>Dikarya</taxon>
        <taxon>Ascomycota</taxon>
        <taxon>Pezizomycotina</taxon>
        <taxon>Dothideomycetes</taxon>
        <taxon>Pleosporomycetidae</taxon>
        <taxon>Gloniales</taxon>
        <taxon>Gloniaceae</taxon>
        <taxon>Glonium</taxon>
    </lineage>
</organism>
<protein>
    <recommendedName>
        <fullName evidence="3">F-box domain-containing protein</fullName>
    </recommendedName>
</protein>
<evidence type="ECO:0008006" key="3">
    <source>
        <dbReference type="Google" id="ProtNLM"/>
    </source>
</evidence>
<dbReference type="AlphaFoldDB" id="A0A8E2JS94"/>
<accession>A0A8E2JS94</accession>
<name>A0A8E2JS94_9PEZI</name>
<proteinExistence type="predicted"/>
<keyword evidence="2" id="KW-1185">Reference proteome</keyword>
<evidence type="ECO:0000313" key="2">
    <source>
        <dbReference type="Proteomes" id="UP000250140"/>
    </source>
</evidence>
<evidence type="ECO:0000313" key="1">
    <source>
        <dbReference type="EMBL" id="OCL07649.1"/>
    </source>
</evidence>
<reference evidence="1 2" key="1">
    <citation type="journal article" date="2016" name="Nat. Commun.">
        <title>Ectomycorrhizal ecology is imprinted in the genome of the dominant symbiotic fungus Cenococcum geophilum.</title>
        <authorList>
            <consortium name="DOE Joint Genome Institute"/>
            <person name="Peter M."/>
            <person name="Kohler A."/>
            <person name="Ohm R.A."/>
            <person name="Kuo A."/>
            <person name="Krutzmann J."/>
            <person name="Morin E."/>
            <person name="Arend M."/>
            <person name="Barry K.W."/>
            <person name="Binder M."/>
            <person name="Choi C."/>
            <person name="Clum A."/>
            <person name="Copeland A."/>
            <person name="Grisel N."/>
            <person name="Haridas S."/>
            <person name="Kipfer T."/>
            <person name="LaButti K."/>
            <person name="Lindquist E."/>
            <person name="Lipzen A."/>
            <person name="Maire R."/>
            <person name="Meier B."/>
            <person name="Mihaltcheva S."/>
            <person name="Molinier V."/>
            <person name="Murat C."/>
            <person name="Poggeler S."/>
            <person name="Quandt C.A."/>
            <person name="Sperisen C."/>
            <person name="Tritt A."/>
            <person name="Tisserant E."/>
            <person name="Crous P.W."/>
            <person name="Henrissat B."/>
            <person name="Nehls U."/>
            <person name="Egli S."/>
            <person name="Spatafora J.W."/>
            <person name="Grigoriev I.V."/>
            <person name="Martin F.M."/>
        </authorList>
    </citation>
    <scope>NUCLEOTIDE SEQUENCE [LARGE SCALE GENOMIC DNA]</scope>
    <source>
        <strain evidence="1 2">CBS 207.34</strain>
    </source>
</reference>
<dbReference type="OrthoDB" id="5413827at2759"/>
<gene>
    <name evidence="1" type="ORF">AOQ84DRAFT_377493</name>
</gene>
<dbReference type="Proteomes" id="UP000250140">
    <property type="component" value="Unassembled WGS sequence"/>
</dbReference>
<sequence length="194" mass="22450">MDPITVSPRPTRNDSKYCAVRSTYNLTPIEDWRSRIVGKRMTTTDTYKAVRSRYKFADFDKSATPRFFYCEPVPAKYDYMHTRSSRLLTLPAELRLQILEGALENTAKSAASVIFVCKQLYAEALLIALKSHTFKQSELPRPCRLHPFCWHNYSIGFPSVGEKECLTLNIVFDHRSVATEVFYGAYMIPCYHRQ</sequence>